<sequence length="93" mass="10066">MSRGLAGALLTERIRDIPPEKLTKPAQKLLKLIICNNQCDTCPLYLKGCAGNCNRFPTDVCASCPCRSSPDASNVNDASVCPLMKVIAERNVE</sequence>
<proteinExistence type="predicted"/>
<name>A0A0F9UHU3_9ZZZZ</name>
<reference evidence="1" key="1">
    <citation type="journal article" date="2015" name="Nature">
        <title>Complex archaea that bridge the gap between prokaryotes and eukaryotes.</title>
        <authorList>
            <person name="Spang A."/>
            <person name="Saw J.H."/>
            <person name="Jorgensen S.L."/>
            <person name="Zaremba-Niedzwiedzka K."/>
            <person name="Martijn J."/>
            <person name="Lind A.E."/>
            <person name="van Eijk R."/>
            <person name="Schleper C."/>
            <person name="Guy L."/>
            <person name="Ettema T.J."/>
        </authorList>
    </citation>
    <scope>NUCLEOTIDE SEQUENCE</scope>
</reference>
<accession>A0A0F9UHU3</accession>
<organism evidence="1">
    <name type="scientific">marine sediment metagenome</name>
    <dbReference type="NCBI Taxonomy" id="412755"/>
    <lineage>
        <taxon>unclassified sequences</taxon>
        <taxon>metagenomes</taxon>
        <taxon>ecological metagenomes</taxon>
    </lineage>
</organism>
<comment type="caution">
    <text evidence="1">The sequence shown here is derived from an EMBL/GenBank/DDBJ whole genome shotgun (WGS) entry which is preliminary data.</text>
</comment>
<dbReference type="EMBL" id="LAZR01000143">
    <property type="protein sequence ID" value="KKN86927.1"/>
    <property type="molecule type" value="Genomic_DNA"/>
</dbReference>
<gene>
    <name evidence="1" type="ORF">LCGC14_0264900</name>
</gene>
<dbReference type="AlphaFoldDB" id="A0A0F9UHU3"/>
<protein>
    <submittedName>
        <fullName evidence="1">Uncharacterized protein</fullName>
    </submittedName>
</protein>
<evidence type="ECO:0000313" key="1">
    <source>
        <dbReference type="EMBL" id="KKN86927.1"/>
    </source>
</evidence>